<dbReference type="PROSITE" id="PS01229">
    <property type="entry name" value="COF_2"/>
    <property type="match status" value="1"/>
</dbReference>
<protein>
    <submittedName>
        <fullName evidence="1">Hydrolase</fullName>
    </submittedName>
</protein>
<organism evidence="1 2">
    <name type="scientific">Dehalobacter restrictus (strain DSM 9455 / PER-K23)</name>
    <dbReference type="NCBI Taxonomy" id="871738"/>
    <lineage>
        <taxon>Bacteria</taxon>
        <taxon>Bacillati</taxon>
        <taxon>Bacillota</taxon>
        <taxon>Clostridia</taxon>
        <taxon>Eubacteriales</taxon>
        <taxon>Desulfitobacteriaceae</taxon>
        <taxon>Dehalobacter</taxon>
    </lineage>
</organism>
<dbReference type="EMBL" id="CP007033">
    <property type="protein sequence ID" value="AHF11048.1"/>
    <property type="molecule type" value="Genomic_DNA"/>
</dbReference>
<dbReference type="SFLD" id="SFLDS00003">
    <property type="entry name" value="Haloacid_Dehalogenase"/>
    <property type="match status" value="1"/>
</dbReference>
<dbReference type="InterPro" id="IPR006379">
    <property type="entry name" value="HAD-SF_hydro_IIB"/>
</dbReference>
<evidence type="ECO:0000313" key="2">
    <source>
        <dbReference type="Proteomes" id="UP000018934"/>
    </source>
</evidence>
<dbReference type="Pfam" id="PF08282">
    <property type="entry name" value="Hydrolase_3"/>
    <property type="match status" value="1"/>
</dbReference>
<dbReference type="Gene3D" id="3.40.50.1000">
    <property type="entry name" value="HAD superfamily/HAD-like"/>
    <property type="match status" value="1"/>
</dbReference>
<dbReference type="GO" id="GO:0016787">
    <property type="term" value="F:hydrolase activity"/>
    <property type="evidence" value="ECO:0007669"/>
    <property type="project" value="UniProtKB-KW"/>
</dbReference>
<dbReference type="InterPro" id="IPR000150">
    <property type="entry name" value="Cof"/>
</dbReference>
<keyword evidence="2" id="KW-1185">Reference proteome</keyword>
<gene>
    <name evidence="1" type="ORF">DEHRE_14040</name>
</gene>
<keyword evidence="1" id="KW-0378">Hydrolase</keyword>
<dbReference type="NCBIfam" id="TIGR01484">
    <property type="entry name" value="HAD-SF-IIB"/>
    <property type="match status" value="1"/>
</dbReference>
<dbReference type="CDD" id="cd07516">
    <property type="entry name" value="HAD_Pase"/>
    <property type="match status" value="1"/>
</dbReference>
<sequence length="264" mass="29445">MRLVAIDLDETLLNDAWQISEGNIKAIRRAVAKGVMVTLATGRMAVSARKYASQLGLDVPIITCNGALIEHSLSREIICHKVIPSGLAMKIIQHLQSKEVYTQVFIKDEVFTNKWNQYSKAYEEMTGIKVQETDVLQILHTEPEGAEKILCISGEDYLQTATAELRQIYADRLHFTRSKPIFLDMIDKEVNKGSALRALAANFGILPEEIIAIGDNFNDREMLMFAGIGVAMGNAHQELKEIADYITASNKEDGVAKVFEKFVL</sequence>
<proteinExistence type="predicted"/>
<dbReference type="InterPro" id="IPR036412">
    <property type="entry name" value="HAD-like_sf"/>
</dbReference>
<dbReference type="SFLD" id="SFLDG01144">
    <property type="entry name" value="C2.B.4:_PGP_Like"/>
    <property type="match status" value="1"/>
</dbReference>
<dbReference type="SFLD" id="SFLDG01140">
    <property type="entry name" value="C2.B:_Phosphomannomutase_and_P"/>
    <property type="match status" value="1"/>
</dbReference>
<dbReference type="InterPro" id="IPR023214">
    <property type="entry name" value="HAD_sf"/>
</dbReference>
<dbReference type="Gene3D" id="3.30.1240.10">
    <property type="match status" value="1"/>
</dbReference>
<accession>A0ABN4BUJ3</accession>
<dbReference type="NCBIfam" id="TIGR00099">
    <property type="entry name" value="Cof-subfamily"/>
    <property type="match status" value="1"/>
</dbReference>
<reference evidence="1 2" key="1">
    <citation type="journal article" date="2013" name="Stand. Genomic Sci.">
        <title>Complete genome sequence of Dehalobacter restrictus PER-K23(T.).</title>
        <authorList>
            <person name="Kruse T."/>
            <person name="Maillard J."/>
            <person name="Goodwin L."/>
            <person name="Woyke T."/>
            <person name="Teshima H."/>
            <person name="Bruce D."/>
            <person name="Detter C."/>
            <person name="Tapia R."/>
            <person name="Han C."/>
            <person name="Huntemann M."/>
            <person name="Wei C.L."/>
            <person name="Han J."/>
            <person name="Chen A."/>
            <person name="Kyrpides N."/>
            <person name="Szeto E."/>
            <person name="Markowitz V."/>
            <person name="Ivanova N."/>
            <person name="Pagani I."/>
            <person name="Pati A."/>
            <person name="Pitluck S."/>
            <person name="Nolan M."/>
            <person name="Holliger C."/>
            <person name="Smidt H."/>
        </authorList>
    </citation>
    <scope>NUCLEOTIDE SEQUENCE [LARGE SCALE GENOMIC DNA]</scope>
    <source>
        <strain evidence="2">DSM 9455</strain>
    </source>
</reference>
<dbReference type="Proteomes" id="UP000018934">
    <property type="component" value="Chromosome"/>
</dbReference>
<dbReference type="SUPFAM" id="SSF56784">
    <property type="entry name" value="HAD-like"/>
    <property type="match status" value="1"/>
</dbReference>
<dbReference type="PANTHER" id="PTHR10000:SF8">
    <property type="entry name" value="HAD SUPERFAMILY HYDROLASE-LIKE, TYPE 3"/>
    <property type="match status" value="1"/>
</dbReference>
<name>A0ABN4BUJ3_DEHRP</name>
<dbReference type="PANTHER" id="PTHR10000">
    <property type="entry name" value="PHOSPHOSERINE PHOSPHATASE"/>
    <property type="match status" value="1"/>
</dbReference>
<evidence type="ECO:0000313" key="1">
    <source>
        <dbReference type="EMBL" id="AHF11048.1"/>
    </source>
</evidence>